<dbReference type="Gene3D" id="3.40.190.10">
    <property type="entry name" value="Periplasmic binding protein-like II"/>
    <property type="match status" value="2"/>
</dbReference>
<dbReference type="GO" id="GO:0030973">
    <property type="term" value="F:molybdate ion binding"/>
    <property type="evidence" value="ECO:0007669"/>
    <property type="project" value="TreeGrafter"/>
</dbReference>
<accession>A0A6C2URK1</accession>
<feature type="binding site" evidence="4">
    <location>
        <position position="154"/>
    </location>
    <ligand>
        <name>molybdate</name>
        <dbReference type="ChEBI" id="CHEBI:36264"/>
    </ligand>
</feature>
<dbReference type="GO" id="GO:0046872">
    <property type="term" value="F:metal ion binding"/>
    <property type="evidence" value="ECO:0007669"/>
    <property type="project" value="UniProtKB-KW"/>
</dbReference>
<keyword evidence="6" id="KW-1185">Reference proteome</keyword>
<dbReference type="EMBL" id="CAAHFH010000002">
    <property type="protein sequence ID" value="VGO21857.1"/>
    <property type="molecule type" value="Genomic_DNA"/>
</dbReference>
<evidence type="ECO:0000256" key="1">
    <source>
        <dbReference type="ARBA" id="ARBA00009175"/>
    </source>
</evidence>
<dbReference type="PANTHER" id="PTHR30632:SF0">
    <property type="entry name" value="SULFATE-BINDING PROTEIN"/>
    <property type="match status" value="1"/>
</dbReference>
<dbReference type="SUPFAM" id="SSF53850">
    <property type="entry name" value="Periplasmic binding protein-like II"/>
    <property type="match status" value="1"/>
</dbReference>
<dbReference type="GO" id="GO:0015689">
    <property type="term" value="P:molybdate ion transport"/>
    <property type="evidence" value="ECO:0007669"/>
    <property type="project" value="InterPro"/>
</dbReference>
<dbReference type="Pfam" id="PF13531">
    <property type="entry name" value="SBP_bac_11"/>
    <property type="match status" value="1"/>
</dbReference>
<name>A0A6C2URK1_9BACT</name>
<proteinExistence type="inferred from homology"/>
<dbReference type="AlphaFoldDB" id="A0A6C2URK1"/>
<feature type="binding site" evidence="4">
    <location>
        <position position="48"/>
    </location>
    <ligand>
        <name>molybdate</name>
        <dbReference type="ChEBI" id="CHEBI:36264"/>
    </ligand>
</feature>
<keyword evidence="4" id="KW-0500">Molybdenum</keyword>
<comment type="similarity">
    <text evidence="1">Belongs to the bacterial solute-binding protein ModA family.</text>
</comment>
<reference evidence="5 6" key="1">
    <citation type="submission" date="2019-04" db="EMBL/GenBank/DDBJ databases">
        <authorList>
            <person name="Van Vliet M D."/>
        </authorList>
    </citation>
    <scope>NUCLEOTIDE SEQUENCE [LARGE SCALE GENOMIC DNA]</scope>
    <source>
        <strain evidence="5 6">F21</strain>
    </source>
</reference>
<dbReference type="PANTHER" id="PTHR30632">
    <property type="entry name" value="MOLYBDATE-BINDING PERIPLASMIC PROTEIN"/>
    <property type="match status" value="1"/>
</dbReference>
<dbReference type="InterPro" id="IPR050682">
    <property type="entry name" value="ModA/WtpA"/>
</dbReference>
<evidence type="ECO:0000256" key="3">
    <source>
        <dbReference type="ARBA" id="ARBA00022729"/>
    </source>
</evidence>
<keyword evidence="2 4" id="KW-0479">Metal-binding</keyword>
<gene>
    <name evidence="5" type="ORF">SCARR_03937</name>
</gene>
<dbReference type="PIRSF" id="PIRSF004846">
    <property type="entry name" value="ModA"/>
    <property type="match status" value="1"/>
</dbReference>
<evidence type="ECO:0000313" key="5">
    <source>
        <dbReference type="EMBL" id="VGO21857.1"/>
    </source>
</evidence>
<dbReference type="Proteomes" id="UP000346198">
    <property type="component" value="Unassembled WGS sequence"/>
</dbReference>
<evidence type="ECO:0000256" key="4">
    <source>
        <dbReference type="PIRSR" id="PIRSR004846-1"/>
    </source>
</evidence>
<protein>
    <submittedName>
        <fullName evidence="5">Binding protein</fullName>
    </submittedName>
</protein>
<dbReference type="InterPro" id="IPR005950">
    <property type="entry name" value="ModA"/>
</dbReference>
<organism evidence="5 6">
    <name type="scientific">Pontiella sulfatireligans</name>
    <dbReference type="NCBI Taxonomy" id="2750658"/>
    <lineage>
        <taxon>Bacteria</taxon>
        <taxon>Pseudomonadati</taxon>
        <taxon>Kiritimatiellota</taxon>
        <taxon>Kiritimatiellia</taxon>
        <taxon>Kiritimatiellales</taxon>
        <taxon>Pontiellaceae</taxon>
        <taxon>Pontiella</taxon>
    </lineage>
</organism>
<sequence>MLCAGCGSQKPEAVSLYAGAGLRDAVEALRAEFTRQTGTDVEVDYAGSGVVLARVQRDPAADLFLPGDVWYVDRLNELTGLVEESVPVARLIPVLIVAKGNPKNIEGLTDLIRPGIKTGLGNPKACQVGRLCALMLDRAGLAWDQVVDEESLTVNELAVWVKMNAVDAAVVWDSTAATVIDSVDVLRLDPTAEEVSMVACALMKTAPQSVAARAFIQFMAGPEGQQIFEQAGFAGVEMAE</sequence>
<keyword evidence="3" id="KW-0732">Signal</keyword>
<evidence type="ECO:0000256" key="2">
    <source>
        <dbReference type="ARBA" id="ARBA00022723"/>
    </source>
</evidence>
<evidence type="ECO:0000313" key="6">
    <source>
        <dbReference type="Proteomes" id="UP000346198"/>
    </source>
</evidence>